<reference evidence="3 4" key="2">
    <citation type="submission" date="2024-05" db="EMBL/GenBank/DDBJ databases">
        <authorList>
            <person name="Chen Y."/>
            <person name="Shah S."/>
            <person name="Dougan E. K."/>
            <person name="Thang M."/>
            <person name="Chan C."/>
        </authorList>
    </citation>
    <scope>NUCLEOTIDE SEQUENCE [LARGE SCALE GENOMIC DNA]</scope>
</reference>
<organism evidence="2">
    <name type="scientific">Cladocopium goreaui</name>
    <dbReference type="NCBI Taxonomy" id="2562237"/>
    <lineage>
        <taxon>Eukaryota</taxon>
        <taxon>Sar</taxon>
        <taxon>Alveolata</taxon>
        <taxon>Dinophyceae</taxon>
        <taxon>Suessiales</taxon>
        <taxon>Symbiodiniaceae</taxon>
        <taxon>Cladocopium</taxon>
    </lineage>
</organism>
<comment type="caution">
    <text evidence="2">The sequence shown here is derived from an EMBL/GenBank/DDBJ whole genome shotgun (WGS) entry which is preliminary data.</text>
</comment>
<protein>
    <submittedName>
        <fullName evidence="2">Uncharacterized protein</fullName>
    </submittedName>
</protein>
<evidence type="ECO:0000313" key="3">
    <source>
        <dbReference type="EMBL" id="CAL4774773.1"/>
    </source>
</evidence>
<sequence>MPCAIAPLVVESDEELGTRRKVSGIENAGTRNCVIGLSFIFLAVGCVVWVIRDRRDPLRSAPTESVTEAVGLPQEGPMKSKFVTNSPWKTGRLKAGKRSLIDAFKDAFPNEKDWWATSFPASNHPDKTWWWQDVVYWAQYELLNRTNHTFPDGKVPIPVAKHGDDQLDPGHYVGYTRRQVCYLAAAALTGAEVDGYANGLTRYLSKKGPDGCLPRKSLFGKALFGLLTTCAADPMLSGGLHGPMLLVVKHKTIPNLESQLKNWSKTLPMSESGFRLCRYEEGSVYKQGFLPGIPNSPKELCSQPTSNGPGVDYLSTPALKQALVDSSGPWVGGNLYGGSCGTEGNLEEALMAFMPEVAVLSLFLSQDLQHPQLRAPAWVLGARMILTGLDGTRHWTNWRTNPDMAFRTGLTTLELEGQQMLVSNRKPFVAAVPAFQVRL</sequence>
<feature type="transmembrane region" description="Helical" evidence="1">
    <location>
        <begin position="34"/>
        <end position="51"/>
    </location>
</feature>
<dbReference type="EMBL" id="CAMXCT020001169">
    <property type="protein sequence ID" value="CAL1140836.1"/>
    <property type="molecule type" value="Genomic_DNA"/>
</dbReference>
<name>A0A9P1CBX8_9DINO</name>
<evidence type="ECO:0000256" key="1">
    <source>
        <dbReference type="SAM" id="Phobius"/>
    </source>
</evidence>
<accession>A0A9P1CBX8</accession>
<dbReference type="EMBL" id="CAMXCT010001169">
    <property type="protein sequence ID" value="CAI3987461.1"/>
    <property type="molecule type" value="Genomic_DNA"/>
</dbReference>
<evidence type="ECO:0000313" key="2">
    <source>
        <dbReference type="EMBL" id="CAI3987461.1"/>
    </source>
</evidence>
<evidence type="ECO:0000313" key="4">
    <source>
        <dbReference type="Proteomes" id="UP001152797"/>
    </source>
</evidence>
<dbReference type="Proteomes" id="UP001152797">
    <property type="component" value="Unassembled WGS sequence"/>
</dbReference>
<dbReference type="EMBL" id="CAMXCT030001169">
    <property type="protein sequence ID" value="CAL4774773.1"/>
    <property type="molecule type" value="Genomic_DNA"/>
</dbReference>
<keyword evidence="1" id="KW-0472">Membrane</keyword>
<keyword evidence="4" id="KW-1185">Reference proteome</keyword>
<gene>
    <name evidence="2" type="ORF">C1SCF055_LOCUS14729</name>
</gene>
<proteinExistence type="predicted"/>
<dbReference type="AlphaFoldDB" id="A0A9P1CBX8"/>
<keyword evidence="1" id="KW-1133">Transmembrane helix</keyword>
<reference evidence="2" key="1">
    <citation type="submission" date="2022-10" db="EMBL/GenBank/DDBJ databases">
        <authorList>
            <person name="Chen Y."/>
            <person name="Dougan E. K."/>
            <person name="Chan C."/>
            <person name="Rhodes N."/>
            <person name="Thang M."/>
        </authorList>
    </citation>
    <scope>NUCLEOTIDE SEQUENCE</scope>
</reference>
<keyword evidence="1" id="KW-0812">Transmembrane</keyword>